<keyword evidence="3" id="KW-1185">Reference proteome</keyword>
<feature type="compositionally biased region" description="Basic residues" evidence="1">
    <location>
        <begin position="633"/>
        <end position="643"/>
    </location>
</feature>
<dbReference type="EMBL" id="JARBHB010000001">
    <property type="protein sequence ID" value="KAJ8898426.1"/>
    <property type="molecule type" value="Genomic_DNA"/>
</dbReference>
<proteinExistence type="predicted"/>
<sequence length="748" mass="81343">MSDCKSVSPTSYVKSEMSKLDPIDYADSCLPYQCSVGSLMSSSSSCHLGVSKAVNSSLICIRSLLHELLGKKTSIVLLNDNQGGQFHNRAKQTDGWLSTVSRRKLLKSQCALPPLLTPECQKTDQIRAWHGMVRDPIGNLCRRPPPPPQNFNHFPTPCRTAILWWIRKSLQCVDCKCVGLHPYTPSTSPAAEREGTSLALLGPNVRGHSTSAEVVQGETMSKVYREFINSGKTSTARDNYSGIRLINDGVRAAGGNENVKGACAIETRASHVHAHTIHGAPINTLEAGHVDIGETVSLIRGGSNRGWESSSRRRCCCLSWCGCHTWPYARIANGRRDGIWGITIAGECRVRPEQFSITGESSCILGLRCCGVGGLHMCLGLCGGQLRSRCQLRGGSHAHSQRPQHHALAQQGTRLHRLLRLCFLTLHSFVLDGVEVDLAHAIHHILVLECDKAEASVALGLLVHQHHRSFMMRTSVTGPNIPKYSLSFSEVVCQLRPPTNNFPGAGSPPVGVDRPEELPFCVLPFIGIRPLCNSCSINPFPSICNLQGKRKITSPTCFPIGVSCSGRACRQAGRAQLGQPLPPGDTPACKRGGTTPPATPRARRGWRALSQSIEREAASCVAPAATSTAPGRRPIHASSRRPRTPGGGGLRYCPVTAVVTLFQYTAVSGHCRRAPRQRRLLQSCLPACCAIDSVIARDGWLALQPPQLRTYRLFALQPHAAFNSTVSLHHYLYRELSKPWLGSHNGQV</sequence>
<evidence type="ECO:0000256" key="1">
    <source>
        <dbReference type="SAM" id="MobiDB-lite"/>
    </source>
</evidence>
<reference evidence="2 3" key="1">
    <citation type="submission" date="2023-02" db="EMBL/GenBank/DDBJ databases">
        <title>LHISI_Scaffold_Assembly.</title>
        <authorList>
            <person name="Stuart O.P."/>
            <person name="Cleave R."/>
            <person name="Magrath M.J.L."/>
            <person name="Mikheyev A.S."/>
        </authorList>
    </citation>
    <scope>NUCLEOTIDE SEQUENCE [LARGE SCALE GENOMIC DNA]</scope>
    <source>
        <strain evidence="2">Daus_M_001</strain>
        <tissue evidence="2">Leg muscle</tissue>
    </source>
</reference>
<comment type="caution">
    <text evidence="2">The sequence shown here is derived from an EMBL/GenBank/DDBJ whole genome shotgun (WGS) entry which is preliminary data.</text>
</comment>
<protein>
    <submittedName>
        <fullName evidence="2">Uncharacterized protein</fullName>
    </submittedName>
</protein>
<accession>A0ABQ9IP04</accession>
<gene>
    <name evidence="2" type="ORF">PR048_003786</name>
</gene>
<evidence type="ECO:0000313" key="2">
    <source>
        <dbReference type="EMBL" id="KAJ8898426.1"/>
    </source>
</evidence>
<evidence type="ECO:0000313" key="3">
    <source>
        <dbReference type="Proteomes" id="UP001159363"/>
    </source>
</evidence>
<organism evidence="2 3">
    <name type="scientific">Dryococelus australis</name>
    <dbReference type="NCBI Taxonomy" id="614101"/>
    <lineage>
        <taxon>Eukaryota</taxon>
        <taxon>Metazoa</taxon>
        <taxon>Ecdysozoa</taxon>
        <taxon>Arthropoda</taxon>
        <taxon>Hexapoda</taxon>
        <taxon>Insecta</taxon>
        <taxon>Pterygota</taxon>
        <taxon>Neoptera</taxon>
        <taxon>Polyneoptera</taxon>
        <taxon>Phasmatodea</taxon>
        <taxon>Verophasmatodea</taxon>
        <taxon>Anareolatae</taxon>
        <taxon>Phasmatidae</taxon>
        <taxon>Eurycanthinae</taxon>
        <taxon>Dryococelus</taxon>
    </lineage>
</organism>
<feature type="region of interest" description="Disordered" evidence="1">
    <location>
        <begin position="620"/>
        <end position="648"/>
    </location>
</feature>
<dbReference type="Proteomes" id="UP001159363">
    <property type="component" value="Chromosome 1"/>
</dbReference>
<feature type="region of interest" description="Disordered" evidence="1">
    <location>
        <begin position="575"/>
        <end position="606"/>
    </location>
</feature>
<name>A0ABQ9IP04_9NEOP</name>